<dbReference type="InterPro" id="IPR032427">
    <property type="entry name" value="P22_portal"/>
</dbReference>
<organism evidence="2">
    <name type="scientific">Podoviridae sp. ctdRZ1</name>
    <dbReference type="NCBI Taxonomy" id="2826568"/>
    <lineage>
        <taxon>Viruses</taxon>
        <taxon>Duplodnaviria</taxon>
        <taxon>Heunggongvirae</taxon>
        <taxon>Uroviricota</taxon>
        <taxon>Caudoviricetes</taxon>
    </lineage>
</organism>
<evidence type="ECO:0000256" key="1">
    <source>
        <dbReference type="SAM" id="MobiDB-lite"/>
    </source>
</evidence>
<reference evidence="2" key="1">
    <citation type="journal article" date="2021" name="Proc. Natl. Acad. Sci. U.S.A.">
        <title>A Catalog of Tens of Thousands of Viruses from Human Metagenomes Reveals Hidden Associations with Chronic Diseases.</title>
        <authorList>
            <person name="Tisza M.J."/>
            <person name="Buck C.B."/>
        </authorList>
    </citation>
    <scope>NUCLEOTIDE SEQUENCE</scope>
    <source>
        <strain evidence="2">CtdRZ1</strain>
    </source>
</reference>
<accession>A0A8S5QKN4</accession>
<protein>
    <submittedName>
        <fullName evidence="2">Portal protein</fullName>
    </submittedName>
</protein>
<proteinExistence type="predicted"/>
<name>A0A8S5QKN4_9CAUD</name>
<dbReference type="EMBL" id="BK015680">
    <property type="protein sequence ID" value="DAE19624.1"/>
    <property type="molecule type" value="Genomic_DNA"/>
</dbReference>
<dbReference type="Pfam" id="PF16510">
    <property type="entry name" value="P22_portal"/>
    <property type="match status" value="1"/>
</dbReference>
<evidence type="ECO:0000313" key="2">
    <source>
        <dbReference type="EMBL" id="DAE19624.1"/>
    </source>
</evidence>
<sequence length="590" mass="65258">MTNEKTNPLPYRAAAEAGLPDMSEPVITPDDVARGTQLLRRYKDGKRALEARIIADEQWYRLRHWQYLRDRRREQGADVVEPTSAWLFNAIVSKHADAMDSFPEAVILPRSEQDEPDAKALSAIVPAVLEKTHFEQVWSDAWWYKLKHGCAAYGVFWDSAGSNGLGDVAVRQLDLLNLFWEPGITDIQASRNLFVCALMDNDDISAAWPDARPGNCGVELAQYLYDDAVDTSSKSIVVDWYYKKPLPGGGTALHLIKFTGRDLLYASENDPAMAGGFYPHGQYPVVFDVLYPEAGTPCGFGMIAVSKDPQQYIDRLSGNLLEMSMKASTPRFWVKKGCGVNAQEFLDWSKPLVEVEGSIDDERLRQISLYNLDGQWVNMLQLKIDELKETSNSRDVTQGSVSGGVTAASAIAALQEAGSKSSRDTLRASYRAFERVVELVIELIRAYYTETRPFRVAAPGAQGYAFCTYSNAGLQARTVGMDADGMALLRAPAFDVSVHAQKESPYATASQNELARQLYQLGVFNPAFAQQAVPMLEMMQFPGRDKVLEAVRSSIVPPQPETPDAGTDTSADPLLRAQAEKNRVITASAR</sequence>
<feature type="region of interest" description="Disordered" evidence="1">
    <location>
        <begin position="556"/>
        <end position="590"/>
    </location>
</feature>